<reference evidence="1" key="1">
    <citation type="journal article" date="2014" name="Int. J. Syst. Evol. Microbiol.">
        <title>Complete genome sequence of Corynebacterium casei LMG S-19264T (=DSM 44701T), isolated from a smear-ripened cheese.</title>
        <authorList>
            <consortium name="US DOE Joint Genome Institute (JGI-PGF)"/>
            <person name="Walter F."/>
            <person name="Albersmeier A."/>
            <person name="Kalinowski J."/>
            <person name="Ruckert C."/>
        </authorList>
    </citation>
    <scope>NUCLEOTIDE SEQUENCE</scope>
    <source>
        <strain evidence="1">KCTC 32501</strain>
    </source>
</reference>
<dbReference type="InterPro" id="IPR023393">
    <property type="entry name" value="START-like_dom_sf"/>
</dbReference>
<evidence type="ECO:0000313" key="1">
    <source>
        <dbReference type="EMBL" id="GHA71990.1"/>
    </source>
</evidence>
<dbReference type="RefSeq" id="WP_189492859.1">
    <property type="nucleotide sequence ID" value="NZ_BMZG01000005.1"/>
</dbReference>
<evidence type="ECO:0000313" key="2">
    <source>
        <dbReference type="Proteomes" id="UP000614287"/>
    </source>
</evidence>
<comment type="caution">
    <text evidence="1">The sequence shown here is derived from an EMBL/GenBank/DDBJ whole genome shotgun (WGS) entry which is preliminary data.</text>
</comment>
<dbReference type="CDD" id="cd07818">
    <property type="entry name" value="SRPBCC_1"/>
    <property type="match status" value="1"/>
</dbReference>
<dbReference type="SUPFAM" id="SSF55961">
    <property type="entry name" value="Bet v1-like"/>
    <property type="match status" value="1"/>
</dbReference>
<proteinExistence type="predicted"/>
<dbReference type="AlphaFoldDB" id="A0A8J3CL43"/>
<dbReference type="Proteomes" id="UP000614287">
    <property type="component" value="Unassembled WGS sequence"/>
</dbReference>
<dbReference type="EMBL" id="BMZG01000005">
    <property type="protein sequence ID" value="GHA71990.1"/>
    <property type="molecule type" value="Genomic_DNA"/>
</dbReference>
<reference evidence="1" key="2">
    <citation type="submission" date="2020-09" db="EMBL/GenBank/DDBJ databases">
        <authorList>
            <person name="Sun Q."/>
            <person name="Kim S."/>
        </authorList>
    </citation>
    <scope>NUCLEOTIDE SEQUENCE</scope>
    <source>
        <strain evidence="1">KCTC 32501</strain>
    </source>
</reference>
<gene>
    <name evidence="1" type="ORF">GCM10009007_11160</name>
</gene>
<dbReference type="Pfam" id="PF10604">
    <property type="entry name" value="Polyketide_cyc2"/>
    <property type="match status" value="1"/>
</dbReference>
<protein>
    <submittedName>
        <fullName evidence="1">Polyketide cyclase</fullName>
    </submittedName>
</protein>
<dbReference type="Gene3D" id="3.30.530.20">
    <property type="match status" value="1"/>
</dbReference>
<sequence>MKWLLILIILAVVAVLILASRKPNSFRVERKILIHAESATVFAYINDFHQWTHWSPWENIAPNLTRSYSGPDMGVGAHYAWQGNKNMGQGNMTILESTPHSFIKIALQFIKPFAANNIAEFTLTQQGDNTEVAWAMYGPSPLISKVMGLFINMDKMIGTQFETGLTNLKNAAEKAKQSI</sequence>
<keyword evidence="2" id="KW-1185">Reference proteome</keyword>
<name>A0A8J3CL43_9BURK</name>
<dbReference type="InterPro" id="IPR019587">
    <property type="entry name" value="Polyketide_cyclase/dehydratase"/>
</dbReference>
<accession>A0A8J3CL43</accession>
<organism evidence="1 2">
    <name type="scientific">Formosimonas limnophila</name>
    <dbReference type="NCBI Taxonomy" id="1384487"/>
    <lineage>
        <taxon>Bacteria</taxon>
        <taxon>Pseudomonadati</taxon>
        <taxon>Pseudomonadota</taxon>
        <taxon>Betaproteobacteria</taxon>
        <taxon>Burkholderiales</taxon>
        <taxon>Burkholderiaceae</taxon>
        <taxon>Formosimonas</taxon>
    </lineage>
</organism>